<protein>
    <submittedName>
        <fullName evidence="1">Uncharacterized protein</fullName>
    </submittedName>
</protein>
<reference evidence="2" key="1">
    <citation type="journal article" date="2012" name="Science">
        <title>The Paleozoic origin of enzymatic lignin decomposition reconstructed from 31 fungal genomes.</title>
        <authorList>
            <person name="Floudas D."/>
            <person name="Binder M."/>
            <person name="Riley R."/>
            <person name="Barry K."/>
            <person name="Blanchette R.A."/>
            <person name="Henrissat B."/>
            <person name="Martinez A.T."/>
            <person name="Otillar R."/>
            <person name="Spatafora J.W."/>
            <person name="Yadav J.S."/>
            <person name="Aerts A."/>
            <person name="Benoit I."/>
            <person name="Boyd A."/>
            <person name="Carlson A."/>
            <person name="Copeland A."/>
            <person name="Coutinho P.M."/>
            <person name="de Vries R.P."/>
            <person name="Ferreira P."/>
            <person name="Findley K."/>
            <person name="Foster B."/>
            <person name="Gaskell J."/>
            <person name="Glotzer D."/>
            <person name="Gorecki P."/>
            <person name="Heitman J."/>
            <person name="Hesse C."/>
            <person name="Hori C."/>
            <person name="Igarashi K."/>
            <person name="Jurgens J.A."/>
            <person name="Kallen N."/>
            <person name="Kersten P."/>
            <person name="Kohler A."/>
            <person name="Kuees U."/>
            <person name="Kumar T.K.A."/>
            <person name="Kuo A."/>
            <person name="LaButti K."/>
            <person name="Larrondo L.F."/>
            <person name="Lindquist E."/>
            <person name="Ling A."/>
            <person name="Lombard V."/>
            <person name="Lucas S."/>
            <person name="Lundell T."/>
            <person name="Martin R."/>
            <person name="McLaughlin D.J."/>
            <person name="Morgenstern I."/>
            <person name="Morin E."/>
            <person name="Murat C."/>
            <person name="Nagy L.G."/>
            <person name="Nolan M."/>
            <person name="Ohm R.A."/>
            <person name="Patyshakuliyeva A."/>
            <person name="Rokas A."/>
            <person name="Ruiz-Duenas F.J."/>
            <person name="Sabat G."/>
            <person name="Salamov A."/>
            <person name="Samejima M."/>
            <person name="Schmutz J."/>
            <person name="Slot J.C."/>
            <person name="St John F."/>
            <person name="Stenlid J."/>
            <person name="Sun H."/>
            <person name="Sun S."/>
            <person name="Syed K."/>
            <person name="Tsang A."/>
            <person name="Wiebenga A."/>
            <person name="Young D."/>
            <person name="Pisabarro A."/>
            <person name="Eastwood D.C."/>
            <person name="Martin F."/>
            <person name="Cullen D."/>
            <person name="Grigoriev I.V."/>
            <person name="Hibbett D.S."/>
        </authorList>
    </citation>
    <scope>NUCLEOTIDE SEQUENCE [LARGE SCALE GENOMIC DNA]</scope>
    <source>
        <strain evidence="2">RWD-64-598 SS2</strain>
    </source>
</reference>
<dbReference type="RefSeq" id="XP_007772129.1">
    <property type="nucleotide sequence ID" value="XM_007773939.1"/>
</dbReference>
<accession>A0A5M3MGP1</accession>
<comment type="caution">
    <text evidence="1">The sequence shown here is derived from an EMBL/GenBank/DDBJ whole genome shotgun (WGS) entry which is preliminary data.</text>
</comment>
<dbReference type="Proteomes" id="UP000053558">
    <property type="component" value="Unassembled WGS sequence"/>
</dbReference>
<dbReference type="AlphaFoldDB" id="A0A5M3MGP1"/>
<gene>
    <name evidence="1" type="ORF">CONPUDRAFT_156967</name>
</gene>
<dbReference type="EMBL" id="JH711583">
    <property type="protein sequence ID" value="EIW77781.1"/>
    <property type="molecule type" value="Genomic_DNA"/>
</dbReference>
<keyword evidence="2" id="KW-1185">Reference proteome</keyword>
<name>A0A5M3MGP1_CONPW</name>
<organism evidence="1 2">
    <name type="scientific">Coniophora puteana (strain RWD-64-598)</name>
    <name type="common">Brown rot fungus</name>
    <dbReference type="NCBI Taxonomy" id="741705"/>
    <lineage>
        <taxon>Eukaryota</taxon>
        <taxon>Fungi</taxon>
        <taxon>Dikarya</taxon>
        <taxon>Basidiomycota</taxon>
        <taxon>Agaricomycotina</taxon>
        <taxon>Agaricomycetes</taxon>
        <taxon>Agaricomycetidae</taxon>
        <taxon>Boletales</taxon>
        <taxon>Coniophorineae</taxon>
        <taxon>Coniophoraceae</taxon>
        <taxon>Coniophora</taxon>
    </lineage>
</organism>
<evidence type="ECO:0000313" key="2">
    <source>
        <dbReference type="Proteomes" id="UP000053558"/>
    </source>
</evidence>
<evidence type="ECO:0000313" key="1">
    <source>
        <dbReference type="EMBL" id="EIW77781.1"/>
    </source>
</evidence>
<proteinExistence type="predicted"/>
<dbReference type="GeneID" id="19203676"/>
<dbReference type="KEGG" id="cput:CONPUDRAFT_156967"/>
<dbReference type="OrthoDB" id="10263741at2759"/>
<sequence length="125" mass="13943">MLVVEQALFTQLMRQPGLVDGVKDARKRKLISKCLPNVLQQAPELAARRGLENETGKSVPTWALKVEGLLEIPDQRPQDKVHPRKFSKFIKCLIVELDRDPNVYADGNIVEVRRPALATFAEGGG</sequence>